<comment type="caution">
    <text evidence="4">The sequence shown here is derived from an EMBL/GenBank/DDBJ whole genome shotgun (WGS) entry which is preliminary data.</text>
</comment>
<evidence type="ECO:0000313" key="5">
    <source>
        <dbReference type="Proteomes" id="UP000283895"/>
    </source>
</evidence>
<proteinExistence type="predicted"/>
<dbReference type="Gene3D" id="2.130.10.10">
    <property type="entry name" value="YVTN repeat-like/Quinoprotein amine dehydrogenase"/>
    <property type="match status" value="1"/>
</dbReference>
<dbReference type="InterPro" id="IPR039328">
    <property type="entry name" value="WDR89"/>
</dbReference>
<accession>A0A423VVK1</accession>
<sequence>MYNLSKADAFQNPGSDPAYVLEIIPVAGGLAAISSDQKLTIFNPSRLSQGPQKTIRTAHGNITCARAFDASNSIVCTAGENGTVSLWDLRLDGAGAQVAAPTGCDAPIVSLACSTSGNAIAAGTEYANHQASILIWDARAGSAPRIRYDEVHSDDVTELNFHPTSANILLSGSTDGLVNVCDINIADEDEVVIQAFNHGSVHHAGFLNDTEVYAVSHDEKFSLYDMAETQEKGSASWAVGDIRDALKCQYVANVTPKFGDSGAVIGAGTQDQQLFQLIHMSKSPGWGFRAETSVGLPGAHGSELVRSFCFVDQEQVVFTAGEDGQIIAWRPTNAAANAEAMAPFRECYEHNGHVLYCHGDDVNFVLGRRGVAAEATGAAEVAVEAGEAEAEAAEVEEVFCPDS</sequence>
<dbReference type="PANTHER" id="PTHR22889">
    <property type="entry name" value="WD REPEAT-CONTAINING PROTEIN 89"/>
    <property type="match status" value="1"/>
</dbReference>
<dbReference type="EMBL" id="LKEA01000038">
    <property type="protein sequence ID" value="ROV95010.1"/>
    <property type="molecule type" value="Genomic_DNA"/>
</dbReference>
<keyword evidence="2" id="KW-0677">Repeat</keyword>
<dbReference type="Pfam" id="PF00400">
    <property type="entry name" value="WD40"/>
    <property type="match status" value="2"/>
</dbReference>
<evidence type="ECO:0000313" key="4">
    <source>
        <dbReference type="EMBL" id="ROV95010.1"/>
    </source>
</evidence>
<keyword evidence="1 3" id="KW-0853">WD repeat</keyword>
<protein>
    <submittedName>
        <fullName evidence="4">Uncharacterized protein</fullName>
    </submittedName>
</protein>
<dbReference type="PROSITE" id="PS50082">
    <property type="entry name" value="WD_REPEATS_2"/>
    <property type="match status" value="1"/>
</dbReference>
<dbReference type="InterPro" id="IPR036322">
    <property type="entry name" value="WD40_repeat_dom_sf"/>
</dbReference>
<keyword evidence="5" id="KW-1185">Reference proteome</keyword>
<dbReference type="InterPro" id="IPR015943">
    <property type="entry name" value="WD40/YVTN_repeat-like_dom_sf"/>
</dbReference>
<dbReference type="AlphaFoldDB" id="A0A423VVK1"/>
<dbReference type="PANTHER" id="PTHR22889:SF0">
    <property type="entry name" value="WD REPEAT-CONTAINING PROTEIN 89"/>
    <property type="match status" value="1"/>
</dbReference>
<evidence type="ECO:0000256" key="1">
    <source>
        <dbReference type="ARBA" id="ARBA00022574"/>
    </source>
</evidence>
<dbReference type="InterPro" id="IPR019775">
    <property type="entry name" value="WD40_repeat_CS"/>
</dbReference>
<feature type="repeat" description="WD" evidence="3">
    <location>
        <begin position="56"/>
        <end position="90"/>
    </location>
</feature>
<dbReference type="STRING" id="356882.A0A423VVK1"/>
<dbReference type="SMART" id="SM00320">
    <property type="entry name" value="WD40"/>
    <property type="match status" value="5"/>
</dbReference>
<gene>
    <name evidence="4" type="ORF">VMCG_08333</name>
</gene>
<dbReference type="PROSITE" id="PS00678">
    <property type="entry name" value="WD_REPEATS_1"/>
    <property type="match status" value="1"/>
</dbReference>
<dbReference type="OrthoDB" id="25131at2759"/>
<dbReference type="SUPFAM" id="SSF50978">
    <property type="entry name" value="WD40 repeat-like"/>
    <property type="match status" value="1"/>
</dbReference>
<organism evidence="4 5">
    <name type="scientific">Cytospora schulzeri</name>
    <dbReference type="NCBI Taxonomy" id="448051"/>
    <lineage>
        <taxon>Eukaryota</taxon>
        <taxon>Fungi</taxon>
        <taxon>Dikarya</taxon>
        <taxon>Ascomycota</taxon>
        <taxon>Pezizomycotina</taxon>
        <taxon>Sordariomycetes</taxon>
        <taxon>Sordariomycetidae</taxon>
        <taxon>Diaporthales</taxon>
        <taxon>Cytosporaceae</taxon>
        <taxon>Cytospora</taxon>
    </lineage>
</organism>
<name>A0A423VVK1_9PEZI</name>
<dbReference type="InterPro" id="IPR001680">
    <property type="entry name" value="WD40_rpt"/>
</dbReference>
<dbReference type="Proteomes" id="UP000283895">
    <property type="component" value="Unassembled WGS sequence"/>
</dbReference>
<reference evidence="4 5" key="1">
    <citation type="submission" date="2015-09" db="EMBL/GenBank/DDBJ databases">
        <title>Host preference determinants of Valsa canker pathogens revealed by comparative genomics.</title>
        <authorList>
            <person name="Yin Z."/>
            <person name="Huang L."/>
        </authorList>
    </citation>
    <scope>NUCLEOTIDE SEQUENCE [LARGE SCALE GENOMIC DNA]</scope>
    <source>
        <strain evidence="4 5">03-1</strain>
    </source>
</reference>
<evidence type="ECO:0000256" key="3">
    <source>
        <dbReference type="PROSITE-ProRule" id="PRU00221"/>
    </source>
</evidence>
<evidence type="ECO:0000256" key="2">
    <source>
        <dbReference type="ARBA" id="ARBA00022737"/>
    </source>
</evidence>